<evidence type="ECO:0000256" key="7">
    <source>
        <dbReference type="SAM" id="Phobius"/>
    </source>
</evidence>
<sequence length="363" mass="39855">MEVIHSNLTNNVSPEDAQDIGEILVSFLASARVYIINAGIFVALFGMGCVISIKYVSDKKAHLSKSIIIGLAFLSLFQPVIGYGLALLLDMSANEALAMIMLACSPVSPLCAILVYYGDGVIIVGMCMAMFSTALSVGLIPLWFSFYASNWTHEYFVIPTPLDLALAELLLVVPTILGVLYQKKYGKVKGRLMAKICSNAFWIAAVTTPVLNGITNPEYYMVDWQIWVGTVSLPPIGFVCGIVIALIASLPFNVCCAVSLAVGMPNVYFASQLSERYLSENEETLKDVRGILTIFSLVTPLEGFVWAIMYRYIEGMFLKISHKCCSCSDDDPDHGRDNRRLLMDAEEPAARFSKPSRVSFLDC</sequence>
<reference evidence="9" key="1">
    <citation type="submission" date="2015-02" db="EMBL/GenBank/DDBJ databases">
        <title>Genome sequencing for Strongylocentrotus purpuratus.</title>
        <authorList>
            <person name="Murali S."/>
            <person name="Liu Y."/>
            <person name="Vee V."/>
            <person name="English A."/>
            <person name="Wang M."/>
            <person name="Skinner E."/>
            <person name="Han Y."/>
            <person name="Muzny D.M."/>
            <person name="Worley K.C."/>
            <person name="Gibbs R.A."/>
        </authorList>
    </citation>
    <scope>NUCLEOTIDE SEQUENCE</scope>
</reference>
<feature type="transmembrane region" description="Helical" evidence="7">
    <location>
        <begin position="291"/>
        <end position="313"/>
    </location>
</feature>
<dbReference type="GeneID" id="100890344"/>
<evidence type="ECO:0000256" key="1">
    <source>
        <dbReference type="ARBA" id="ARBA00004141"/>
    </source>
</evidence>
<evidence type="ECO:0000256" key="2">
    <source>
        <dbReference type="ARBA" id="ARBA00006528"/>
    </source>
</evidence>
<dbReference type="Gene3D" id="1.20.1530.20">
    <property type="match status" value="1"/>
</dbReference>
<dbReference type="AlphaFoldDB" id="A0A7M7PDB4"/>
<dbReference type="KEGG" id="spu:100890344"/>
<evidence type="ECO:0000313" key="8">
    <source>
        <dbReference type="EnsemblMetazoa" id="XP_030848664"/>
    </source>
</evidence>
<dbReference type="InterPro" id="IPR004710">
    <property type="entry name" value="Bilac:Na_transpt"/>
</dbReference>
<dbReference type="PANTHER" id="PTHR10361">
    <property type="entry name" value="SODIUM-BILE ACID COTRANSPORTER"/>
    <property type="match status" value="1"/>
</dbReference>
<keyword evidence="4" id="KW-0813">Transport</keyword>
<feature type="transmembrane region" description="Helical" evidence="7">
    <location>
        <begin position="254"/>
        <end position="271"/>
    </location>
</feature>
<dbReference type="RefSeq" id="XP_030848664.1">
    <property type="nucleotide sequence ID" value="XM_030992804.1"/>
</dbReference>
<dbReference type="GO" id="GO:0016020">
    <property type="term" value="C:membrane"/>
    <property type="evidence" value="ECO:0007669"/>
    <property type="project" value="UniProtKB-SubCell"/>
</dbReference>
<evidence type="ECO:0000256" key="6">
    <source>
        <dbReference type="ARBA" id="ARBA00023136"/>
    </source>
</evidence>
<dbReference type="EnsemblMetazoa" id="XM_030992804">
    <property type="protein sequence ID" value="XP_030848664"/>
    <property type="gene ID" value="LOC100890344"/>
</dbReference>
<dbReference type="Pfam" id="PF01758">
    <property type="entry name" value="SBF"/>
    <property type="match status" value="1"/>
</dbReference>
<evidence type="ECO:0008006" key="10">
    <source>
        <dbReference type="Google" id="ProtNLM"/>
    </source>
</evidence>
<protein>
    <recommendedName>
        <fullName evidence="10">Ileal sodium/bile acid cotransporter</fullName>
    </recommendedName>
</protein>
<feature type="transmembrane region" description="Helical" evidence="7">
    <location>
        <begin position="95"/>
        <end position="116"/>
    </location>
</feature>
<keyword evidence="4" id="KW-0769">Symport</keyword>
<feature type="transmembrane region" description="Helical" evidence="7">
    <location>
        <begin position="226"/>
        <end position="247"/>
    </location>
</feature>
<dbReference type="InParanoid" id="A0A7M7PDB4"/>
<feature type="transmembrane region" description="Helical" evidence="7">
    <location>
        <begin position="123"/>
        <end position="144"/>
    </location>
</feature>
<comment type="similarity">
    <text evidence="2">Belongs to the bile acid:sodium symporter (BASS) (TC 2.A.28) family.</text>
</comment>
<dbReference type="GO" id="GO:0008508">
    <property type="term" value="F:bile acid:sodium symporter activity"/>
    <property type="evidence" value="ECO:0000318"/>
    <property type="project" value="GO_Central"/>
</dbReference>
<accession>A0A7M7PDB4</accession>
<evidence type="ECO:0000256" key="5">
    <source>
        <dbReference type="ARBA" id="ARBA00022989"/>
    </source>
</evidence>
<keyword evidence="3 7" id="KW-0812">Transmembrane</keyword>
<dbReference type="PANTHER" id="PTHR10361:SF28">
    <property type="entry name" value="P3 PROTEIN-RELATED"/>
    <property type="match status" value="1"/>
</dbReference>
<dbReference type="InterPro" id="IPR002657">
    <property type="entry name" value="BilAc:Na_symport/Acr3"/>
</dbReference>
<keyword evidence="9" id="KW-1185">Reference proteome</keyword>
<dbReference type="EnsemblMetazoa" id="XM_030992805">
    <property type="protein sequence ID" value="XP_030848665"/>
    <property type="gene ID" value="LOC100890344"/>
</dbReference>
<evidence type="ECO:0000313" key="9">
    <source>
        <dbReference type="Proteomes" id="UP000007110"/>
    </source>
</evidence>
<dbReference type="GO" id="GO:0015721">
    <property type="term" value="P:bile acid and bile salt transport"/>
    <property type="evidence" value="ECO:0000318"/>
    <property type="project" value="GO_Central"/>
</dbReference>
<reference evidence="8" key="2">
    <citation type="submission" date="2021-01" db="UniProtKB">
        <authorList>
            <consortium name="EnsemblMetazoa"/>
        </authorList>
    </citation>
    <scope>IDENTIFICATION</scope>
</reference>
<feature type="transmembrane region" description="Helical" evidence="7">
    <location>
        <begin position="164"/>
        <end position="181"/>
    </location>
</feature>
<evidence type="ECO:0000256" key="4">
    <source>
        <dbReference type="ARBA" id="ARBA00022847"/>
    </source>
</evidence>
<feature type="transmembrane region" description="Helical" evidence="7">
    <location>
        <begin position="68"/>
        <end position="89"/>
    </location>
</feature>
<evidence type="ECO:0000256" key="3">
    <source>
        <dbReference type="ARBA" id="ARBA00022692"/>
    </source>
</evidence>
<keyword evidence="5 7" id="KW-1133">Transmembrane helix</keyword>
<keyword evidence="6 7" id="KW-0472">Membrane</keyword>
<dbReference type="RefSeq" id="XP_030848665.1">
    <property type="nucleotide sequence ID" value="XM_030992805.1"/>
</dbReference>
<dbReference type="OrthoDB" id="10110380at2759"/>
<proteinExistence type="inferred from homology"/>
<dbReference type="Proteomes" id="UP000007110">
    <property type="component" value="Unassembled WGS sequence"/>
</dbReference>
<name>A0A7M7PDB4_STRPU</name>
<feature type="transmembrane region" description="Helical" evidence="7">
    <location>
        <begin position="193"/>
        <end position="214"/>
    </location>
</feature>
<dbReference type="InterPro" id="IPR038770">
    <property type="entry name" value="Na+/solute_symporter_sf"/>
</dbReference>
<organism evidence="8 9">
    <name type="scientific">Strongylocentrotus purpuratus</name>
    <name type="common">Purple sea urchin</name>
    <dbReference type="NCBI Taxonomy" id="7668"/>
    <lineage>
        <taxon>Eukaryota</taxon>
        <taxon>Metazoa</taxon>
        <taxon>Echinodermata</taxon>
        <taxon>Eleutherozoa</taxon>
        <taxon>Echinozoa</taxon>
        <taxon>Echinoidea</taxon>
        <taxon>Euechinoidea</taxon>
        <taxon>Echinacea</taxon>
        <taxon>Camarodonta</taxon>
        <taxon>Echinidea</taxon>
        <taxon>Strongylocentrotidae</taxon>
        <taxon>Strongylocentrotus</taxon>
    </lineage>
</organism>
<comment type="subcellular location">
    <subcellularLocation>
        <location evidence="1">Membrane</location>
        <topology evidence="1">Multi-pass membrane protein</topology>
    </subcellularLocation>
</comment>
<feature type="transmembrane region" description="Helical" evidence="7">
    <location>
        <begin position="34"/>
        <end position="56"/>
    </location>
</feature>